<dbReference type="AlphaFoldDB" id="A0AAJ5T9D3"/>
<protein>
    <submittedName>
        <fullName evidence="1">Uncharacterized protein</fullName>
    </submittedName>
</protein>
<dbReference type="GeneID" id="71060029"/>
<accession>A0AAJ5T9D3</accession>
<proteinExistence type="predicted"/>
<dbReference type="RefSeq" id="WP_163013121.1">
    <property type="nucleotide sequence ID" value="NZ_LR025744.1"/>
</dbReference>
<keyword evidence="2" id="KW-1185">Reference proteome</keyword>
<dbReference type="EMBL" id="LR025744">
    <property type="protein sequence ID" value="VBB17450.1"/>
    <property type="molecule type" value="Genomic_DNA"/>
</dbReference>
<name>A0AAJ5T9D3_9BURK</name>
<organism evidence="1 2">
    <name type="scientific">Burkholderia stabilis</name>
    <dbReference type="NCBI Taxonomy" id="95485"/>
    <lineage>
        <taxon>Bacteria</taxon>
        <taxon>Pseudomonadati</taxon>
        <taxon>Pseudomonadota</taxon>
        <taxon>Betaproteobacteria</taxon>
        <taxon>Burkholderiales</taxon>
        <taxon>Burkholderiaceae</taxon>
        <taxon>Burkholderia</taxon>
        <taxon>Burkholderia cepacia complex</taxon>
    </lineage>
</organism>
<evidence type="ECO:0000313" key="1">
    <source>
        <dbReference type="EMBL" id="VBB17450.1"/>
    </source>
</evidence>
<reference evidence="1 2" key="1">
    <citation type="submission" date="2017-11" db="EMBL/GenBank/DDBJ databases">
        <authorList>
            <person name="Seth-Smith MB H."/>
        </authorList>
    </citation>
    <scope>NUCLEOTIDE SEQUENCE [LARGE SCALE GENOMIC DNA]</scope>
    <source>
        <strain evidence="1">E</strain>
    </source>
</reference>
<dbReference type="Proteomes" id="UP000268684">
    <property type="component" value="Chromosome III"/>
</dbReference>
<gene>
    <name evidence="1" type="ORF">BSTAB16_7668</name>
</gene>
<evidence type="ECO:0000313" key="2">
    <source>
        <dbReference type="Proteomes" id="UP000268684"/>
    </source>
</evidence>
<sequence>MNSKIEGQVLETDDFVTHRKAWRDALLIVRDNGFLVGLDDGPLNWDISIQAFDDAFALYAPGSIPDGFRSNHEAWRLALTIARDLATVQGPDIDDEAYWQHEIRAFDRAFASVGIRLVDGKLPELTELCVENLRAGDKVDLNSCPFLKESASADFEFAVVESVDRETAGCVVVSYEDHAVVGYPVGSKLKVSSETLGTRKLPEASDHADGAGHLNGQVVAAPDLIATLDNAESFIVGFEGDQQQEGIDDLLRDIRTAKGALKAQRKLLQSTVEMTRADGTSFSDRVRFNRGFHDGSAEAERAVVRDVNDHHDPIYADGYVRGVLAWKNLGYRPESSEEAWSTHQGLWVVPPQAAKLPEIRECVGAVAPGSGGYLVGAGKAESPALDDLVDNAAELLRTTFGVAVEKRYNSDGRSGGSWVVTDGKSLAIGSNSGIGINVRLTESGSFIFHVYVKIEHLRNASLATCNGFGKYAYPEVASIPDALNWIQVNVKLPEVGVPPDMKPVGALMDVDVKKHLAEEAEPPALPADPEGMNDDRASWAGTAISAFQQATRCEDGDAVADLLAGLMHYCDRNGLSFETELGRARQHYAEETSEASTQAVSPGL</sequence>